<proteinExistence type="predicted"/>
<evidence type="ECO:0000256" key="2">
    <source>
        <dbReference type="ARBA" id="ARBA00022475"/>
    </source>
</evidence>
<evidence type="ECO:0000256" key="1">
    <source>
        <dbReference type="ARBA" id="ARBA00004651"/>
    </source>
</evidence>
<dbReference type="OrthoDB" id="8612316at2"/>
<dbReference type="RefSeq" id="WP_010340510.1">
    <property type="nucleotide sequence ID" value="NZ_CP132343.1"/>
</dbReference>
<dbReference type="PANTHER" id="PTHR36115">
    <property type="entry name" value="PROLINE-RICH ANTIGEN HOMOLOG-RELATED"/>
    <property type="match status" value="1"/>
</dbReference>
<dbReference type="InterPro" id="IPR010432">
    <property type="entry name" value="RDD"/>
</dbReference>
<accession>A0A2P5Z880</accession>
<dbReference type="PANTHER" id="PTHR36115:SF6">
    <property type="entry name" value="PROLINE-RICH ANTIGEN HOMOLOG"/>
    <property type="match status" value="1"/>
</dbReference>
<evidence type="ECO:0000313" key="8">
    <source>
        <dbReference type="EMBL" id="PPU84723.1"/>
    </source>
</evidence>
<sequence length="175" mass="18892">MNDPNPYQAPDAALPPALPGTAGGEVLAGRGERLGAALIDGVISLATFLPVAALTGYFGKIMEAARSGVQLPFLTTFGYGVLGMVIFLLVQGYPLAKSGQTWGKKLLWIRIADLDGGQPLFWRLIALRYLPTQAISLVPIVGSIYVLVDTLFIFRQDKRCLHDLIAGTRVVNVRR</sequence>
<feature type="transmembrane region" description="Helical" evidence="6">
    <location>
        <begin position="134"/>
        <end position="154"/>
    </location>
</feature>
<dbReference type="InterPro" id="IPR051791">
    <property type="entry name" value="Pra-immunoreactive"/>
</dbReference>
<protein>
    <submittedName>
        <fullName evidence="8">RDD family protein</fullName>
    </submittedName>
</protein>
<dbReference type="GeneID" id="93878378"/>
<dbReference type="GO" id="GO:0005886">
    <property type="term" value="C:plasma membrane"/>
    <property type="evidence" value="ECO:0007669"/>
    <property type="project" value="UniProtKB-SubCell"/>
</dbReference>
<evidence type="ECO:0000259" key="7">
    <source>
        <dbReference type="Pfam" id="PF06271"/>
    </source>
</evidence>
<comment type="subcellular location">
    <subcellularLocation>
        <location evidence="1">Cell membrane</location>
        <topology evidence="1">Multi-pass membrane protein</topology>
    </subcellularLocation>
</comment>
<keyword evidence="4 6" id="KW-1133">Transmembrane helix</keyword>
<organism evidence="8 9">
    <name type="scientific">Xanthomonas sacchari</name>
    <dbReference type="NCBI Taxonomy" id="56458"/>
    <lineage>
        <taxon>Bacteria</taxon>
        <taxon>Pseudomonadati</taxon>
        <taxon>Pseudomonadota</taxon>
        <taxon>Gammaproteobacteria</taxon>
        <taxon>Lysobacterales</taxon>
        <taxon>Lysobacteraceae</taxon>
        <taxon>Xanthomonas</taxon>
    </lineage>
</organism>
<reference evidence="8 9" key="1">
    <citation type="submission" date="2016-08" db="EMBL/GenBank/DDBJ databases">
        <authorList>
            <person name="Seilhamer J.J."/>
        </authorList>
    </citation>
    <scope>NUCLEOTIDE SEQUENCE [LARGE SCALE GENOMIC DNA]</scope>
    <source>
        <strain evidence="8 9">CFBP4641</strain>
    </source>
</reference>
<dbReference type="AlphaFoldDB" id="A0A2P5Z880"/>
<keyword evidence="3 6" id="KW-0812">Transmembrane</keyword>
<feature type="domain" description="RDD" evidence="7">
    <location>
        <begin position="28"/>
        <end position="167"/>
    </location>
</feature>
<comment type="caution">
    <text evidence="8">The sequence shown here is derived from an EMBL/GenBank/DDBJ whole genome shotgun (WGS) entry which is preliminary data.</text>
</comment>
<evidence type="ECO:0000313" key="9">
    <source>
        <dbReference type="Proteomes" id="UP000247346"/>
    </source>
</evidence>
<keyword evidence="2" id="KW-1003">Cell membrane</keyword>
<dbReference type="Pfam" id="PF06271">
    <property type="entry name" value="RDD"/>
    <property type="match status" value="1"/>
</dbReference>
<evidence type="ECO:0000256" key="3">
    <source>
        <dbReference type="ARBA" id="ARBA00022692"/>
    </source>
</evidence>
<evidence type="ECO:0000256" key="5">
    <source>
        <dbReference type="ARBA" id="ARBA00023136"/>
    </source>
</evidence>
<dbReference type="STRING" id="56458.SB85_05880"/>
<gene>
    <name evidence="8" type="ORF">XsacCFBP4641_02710</name>
</gene>
<keyword evidence="5 6" id="KW-0472">Membrane</keyword>
<evidence type="ECO:0000256" key="4">
    <source>
        <dbReference type="ARBA" id="ARBA00022989"/>
    </source>
</evidence>
<name>A0A2P5Z880_9XANT</name>
<dbReference type="EMBL" id="MDEK01000002">
    <property type="protein sequence ID" value="PPU84723.1"/>
    <property type="molecule type" value="Genomic_DNA"/>
</dbReference>
<feature type="transmembrane region" description="Helical" evidence="6">
    <location>
        <begin position="34"/>
        <end position="59"/>
    </location>
</feature>
<dbReference type="Proteomes" id="UP000247346">
    <property type="component" value="Unassembled WGS sequence"/>
</dbReference>
<evidence type="ECO:0000256" key="6">
    <source>
        <dbReference type="SAM" id="Phobius"/>
    </source>
</evidence>
<feature type="transmembrane region" description="Helical" evidence="6">
    <location>
        <begin position="71"/>
        <end position="90"/>
    </location>
</feature>